<protein>
    <recommendedName>
        <fullName evidence="5">F-box domain-containing protein</fullName>
    </recommendedName>
</protein>
<dbReference type="SUPFAM" id="SSF81383">
    <property type="entry name" value="F-box domain"/>
    <property type="match status" value="1"/>
</dbReference>
<reference evidence="4" key="1">
    <citation type="submission" date="2024-06" db="EMBL/GenBank/DDBJ databases">
        <authorList>
            <person name="Ryan C."/>
        </authorList>
    </citation>
    <scope>NUCLEOTIDE SEQUENCE [LARGE SCALE GENOMIC DNA]</scope>
</reference>
<dbReference type="InterPro" id="IPR001810">
    <property type="entry name" value="F-box_dom"/>
</dbReference>
<evidence type="ECO:0000313" key="4">
    <source>
        <dbReference type="Proteomes" id="UP001497457"/>
    </source>
</evidence>
<accession>A0ABC9CME4</accession>
<gene>
    <name evidence="3" type="ORF">URODEC1_LOCUS76581</name>
</gene>
<dbReference type="AlphaFoldDB" id="A0ABC9CME4"/>
<name>A0ABC9CME4_9POAL</name>
<dbReference type="Proteomes" id="UP001497457">
    <property type="component" value="Chromosome 3rd"/>
</dbReference>
<dbReference type="PANTHER" id="PTHR32133:SF372">
    <property type="entry name" value="F-BOX DOMAIN-CONTAINING PROTEIN"/>
    <property type="match status" value="1"/>
</dbReference>
<sequence length="430" mass="48144">MSGWARLRWARPMSDESKHRPGRFTRPLSQLLKSTHLPRFASLFRSFPFPDSAPTPAPSAMAPPPELPDDAVAEILLRLPPDEPRCLFRASLVCKLWQRILTAAAFLRRYRRFHRTPPLLGYFFAGEVRGEIAPFFIPTTPASPFPKPMLDCRPWMPLDCRHGRVLLQKVQGGDFTIWDPITGGREEVPEPRTRSRSFSVAVLCATAGCDHRGCHGGPFLFVWVWTGAVKGFAYARVYSSQLGSWGMPVSVGVGADDFLNANRGALVGDHVYFMLQMGARILKYDLVKHHLSVIDPPESYECGIFIMPTEDGLLGVAGISGTTLHLWSRKANSKGVERWVPYRVIELRTLLPADDRFKTAIVVAFAESVRVIFVCTKIGHFIIDLRSEQARKVSKPGMQFPIVPFMSFYTPGGICNEVINHSGNCDRDPH</sequence>
<proteinExistence type="predicted"/>
<evidence type="ECO:0008006" key="5">
    <source>
        <dbReference type="Google" id="ProtNLM"/>
    </source>
</evidence>
<dbReference type="Pfam" id="PF23635">
    <property type="entry name" value="Beta-prop_AT5G49610-like"/>
    <property type="match status" value="1"/>
</dbReference>
<dbReference type="Pfam" id="PF00646">
    <property type="entry name" value="F-box"/>
    <property type="match status" value="1"/>
</dbReference>
<evidence type="ECO:0000259" key="1">
    <source>
        <dbReference type="Pfam" id="PF00646"/>
    </source>
</evidence>
<dbReference type="InterPro" id="IPR056594">
    <property type="entry name" value="AT5G49610-like_b-prop"/>
</dbReference>
<dbReference type="EMBL" id="OZ075113">
    <property type="protein sequence ID" value="CAL5022691.1"/>
    <property type="molecule type" value="Genomic_DNA"/>
</dbReference>
<evidence type="ECO:0000313" key="3">
    <source>
        <dbReference type="EMBL" id="CAL5022691.1"/>
    </source>
</evidence>
<feature type="domain" description="F-box" evidence="1">
    <location>
        <begin position="66"/>
        <end position="102"/>
    </location>
</feature>
<dbReference type="InterPro" id="IPR036047">
    <property type="entry name" value="F-box-like_dom_sf"/>
</dbReference>
<dbReference type="Gene3D" id="1.20.1280.50">
    <property type="match status" value="1"/>
</dbReference>
<reference evidence="3 4" key="2">
    <citation type="submission" date="2024-10" db="EMBL/GenBank/DDBJ databases">
        <authorList>
            <person name="Ryan C."/>
        </authorList>
    </citation>
    <scope>NUCLEOTIDE SEQUENCE [LARGE SCALE GENOMIC DNA]</scope>
</reference>
<organism evidence="3 4">
    <name type="scientific">Urochloa decumbens</name>
    <dbReference type="NCBI Taxonomy" id="240449"/>
    <lineage>
        <taxon>Eukaryota</taxon>
        <taxon>Viridiplantae</taxon>
        <taxon>Streptophyta</taxon>
        <taxon>Embryophyta</taxon>
        <taxon>Tracheophyta</taxon>
        <taxon>Spermatophyta</taxon>
        <taxon>Magnoliopsida</taxon>
        <taxon>Liliopsida</taxon>
        <taxon>Poales</taxon>
        <taxon>Poaceae</taxon>
        <taxon>PACMAD clade</taxon>
        <taxon>Panicoideae</taxon>
        <taxon>Panicodae</taxon>
        <taxon>Paniceae</taxon>
        <taxon>Melinidinae</taxon>
        <taxon>Urochloa</taxon>
    </lineage>
</organism>
<keyword evidence="4" id="KW-1185">Reference proteome</keyword>
<evidence type="ECO:0000259" key="2">
    <source>
        <dbReference type="Pfam" id="PF23635"/>
    </source>
</evidence>
<dbReference type="PANTHER" id="PTHR32133">
    <property type="entry name" value="OS07G0120400 PROTEIN"/>
    <property type="match status" value="1"/>
</dbReference>
<feature type="domain" description="F-box protein AT5G49610-like beta-propeller" evidence="2">
    <location>
        <begin position="158"/>
        <end position="411"/>
    </location>
</feature>